<feature type="transmembrane region" description="Helical" evidence="6">
    <location>
        <begin position="322"/>
        <end position="340"/>
    </location>
</feature>
<dbReference type="PANTHER" id="PTHR12570">
    <property type="match status" value="1"/>
</dbReference>
<keyword evidence="4 6" id="KW-0472">Membrane</keyword>
<evidence type="ECO:0000313" key="8">
    <source>
        <dbReference type="Proteomes" id="UP000029445"/>
    </source>
</evidence>
<dbReference type="VEuPathDB" id="FungiDB:CNBG_4550"/>
<feature type="transmembrane region" description="Helical" evidence="6">
    <location>
        <begin position="6"/>
        <end position="26"/>
    </location>
</feature>
<evidence type="ECO:0000313" key="7">
    <source>
        <dbReference type="EMBL" id="KGB78712.1"/>
    </source>
</evidence>
<name>A0A095CEN8_CRYD2</name>
<keyword evidence="3 6" id="KW-1133">Transmembrane helix</keyword>
<dbReference type="OMA" id="WIISFPP"/>
<feature type="transmembrane region" description="Helical" evidence="6">
    <location>
        <begin position="145"/>
        <end position="165"/>
    </location>
</feature>
<feature type="compositionally biased region" description="Basic and acidic residues" evidence="5">
    <location>
        <begin position="455"/>
        <end position="466"/>
    </location>
</feature>
<proteinExistence type="predicted"/>
<feature type="compositionally biased region" description="Low complexity" evidence="5">
    <location>
        <begin position="485"/>
        <end position="496"/>
    </location>
</feature>
<dbReference type="GeneID" id="88180757"/>
<feature type="transmembrane region" description="Helical" evidence="6">
    <location>
        <begin position="352"/>
        <end position="372"/>
    </location>
</feature>
<dbReference type="HOGENOM" id="CLU_011406_0_0_1"/>
<dbReference type="AlphaFoldDB" id="A0A095CEN8"/>
<dbReference type="PANTHER" id="PTHR12570:SF86">
    <property type="entry name" value="ADR321CP"/>
    <property type="match status" value="1"/>
</dbReference>
<feature type="transmembrane region" description="Helical" evidence="6">
    <location>
        <begin position="104"/>
        <end position="125"/>
    </location>
</feature>
<evidence type="ECO:0000256" key="2">
    <source>
        <dbReference type="ARBA" id="ARBA00022692"/>
    </source>
</evidence>
<dbReference type="SUPFAM" id="SSF103481">
    <property type="entry name" value="Multidrug resistance efflux transporter EmrE"/>
    <property type="match status" value="1"/>
</dbReference>
<reference evidence="7 8" key="2">
    <citation type="journal article" date="2018" name="Proc. Natl. Acad. Sci.">
        <title>RNAi is a critical determinant of centromere evolution in closely related fungi.</title>
        <authorList>
            <person name="Yadav V."/>
            <person name="Sun S."/>
            <person name="Billmyre R.B."/>
            <person name="Thimmappa B.C."/>
            <person name="Shea T."/>
            <person name="Lintner R."/>
            <person name="Bakkeren G."/>
            <person name="Cuomo C.A."/>
            <person name="Heitman J."/>
            <person name="Sanyal K."/>
        </authorList>
    </citation>
    <scope>NUCLEOTIDE SEQUENCE [LARGE SCALE GENOMIC DNA]</scope>
    <source>
        <strain evidence="7 8">R265</strain>
    </source>
</reference>
<keyword evidence="8" id="KW-1185">Reference proteome</keyword>
<evidence type="ECO:0000256" key="4">
    <source>
        <dbReference type="ARBA" id="ARBA00023136"/>
    </source>
</evidence>
<evidence type="ECO:0000256" key="3">
    <source>
        <dbReference type="ARBA" id="ARBA00022989"/>
    </source>
</evidence>
<feature type="compositionally biased region" description="Basic residues" evidence="5">
    <location>
        <begin position="499"/>
        <end position="517"/>
    </location>
</feature>
<dbReference type="RefSeq" id="XP_062884437.1">
    <property type="nucleotide sequence ID" value="XM_063028482.1"/>
</dbReference>
<gene>
    <name evidence="7" type="ORF">CNBG_4550</name>
</gene>
<feature type="transmembrane region" description="Helical" evidence="6">
    <location>
        <begin position="378"/>
        <end position="400"/>
    </location>
</feature>
<evidence type="ECO:0000256" key="6">
    <source>
        <dbReference type="SAM" id="Phobius"/>
    </source>
</evidence>
<comment type="subcellular location">
    <subcellularLocation>
        <location evidence="1">Membrane</location>
        <topology evidence="1">Multi-pass membrane protein</topology>
    </subcellularLocation>
</comment>
<evidence type="ECO:0000256" key="5">
    <source>
        <dbReference type="SAM" id="MobiDB-lite"/>
    </source>
</evidence>
<feature type="region of interest" description="Disordered" evidence="5">
    <location>
        <begin position="424"/>
        <end position="523"/>
    </location>
</feature>
<dbReference type="InterPro" id="IPR008521">
    <property type="entry name" value="Mg_trans_NIPA"/>
</dbReference>
<dbReference type="OrthoDB" id="2504919at2759"/>
<dbReference type="GO" id="GO:0016020">
    <property type="term" value="C:membrane"/>
    <property type="evidence" value="ECO:0007669"/>
    <property type="project" value="UniProtKB-SubCell"/>
</dbReference>
<feature type="transmembrane region" description="Helical" evidence="6">
    <location>
        <begin position="50"/>
        <end position="69"/>
    </location>
</feature>
<dbReference type="Proteomes" id="UP000029445">
    <property type="component" value="Chromosome 2"/>
</dbReference>
<dbReference type="Pfam" id="PF05653">
    <property type="entry name" value="Mg_trans_NIPA"/>
    <property type="match status" value="2"/>
</dbReference>
<accession>A0A095CEN8</accession>
<dbReference type="EMBL" id="CP025760">
    <property type="protein sequence ID" value="KGB78712.1"/>
    <property type="molecule type" value="Genomic_DNA"/>
</dbReference>
<keyword evidence="2 6" id="KW-0812">Transmembrane</keyword>
<feature type="region of interest" description="Disordered" evidence="5">
    <location>
        <begin position="203"/>
        <end position="239"/>
    </location>
</feature>
<dbReference type="GO" id="GO:0015095">
    <property type="term" value="F:magnesium ion transmembrane transporter activity"/>
    <property type="evidence" value="ECO:0007669"/>
    <property type="project" value="InterPro"/>
</dbReference>
<reference evidence="7 8" key="1">
    <citation type="journal article" date="2011" name="MBio">
        <title>Genome variation in Cryptococcus gattii, an emerging pathogen of immunocompetent hosts.</title>
        <authorList>
            <person name="D'Souza C.A."/>
            <person name="Kronstad J.W."/>
            <person name="Taylor G."/>
            <person name="Warren R."/>
            <person name="Yuen M."/>
            <person name="Hu G."/>
            <person name="Jung W.H."/>
            <person name="Sham A."/>
            <person name="Kidd S.E."/>
            <person name="Tangen K."/>
            <person name="Lee N."/>
            <person name="Zeilmaker T."/>
            <person name="Sawkins J."/>
            <person name="McVicker G."/>
            <person name="Shah S."/>
            <person name="Gnerre S."/>
            <person name="Griggs A."/>
            <person name="Zeng Q."/>
            <person name="Bartlett K."/>
            <person name="Li W."/>
            <person name="Wang X."/>
            <person name="Heitman J."/>
            <person name="Stajich J.E."/>
            <person name="Fraser J.A."/>
            <person name="Meyer W."/>
            <person name="Carter D."/>
            <person name="Schein J."/>
            <person name="Krzywinski M."/>
            <person name="Kwon-Chung K.J."/>
            <person name="Varma A."/>
            <person name="Wang J."/>
            <person name="Brunham R."/>
            <person name="Fyfe M."/>
            <person name="Ouellette B.F."/>
            <person name="Siddiqui A."/>
            <person name="Marra M."/>
            <person name="Jones S."/>
            <person name="Holt R."/>
            <person name="Birren B.W."/>
            <person name="Galagan J.E."/>
            <person name="Cuomo C.A."/>
        </authorList>
    </citation>
    <scope>NUCLEOTIDE SEQUENCE [LARGE SCALE GENOMIC DNA]</scope>
    <source>
        <strain evidence="7 8">R265</strain>
    </source>
</reference>
<dbReference type="KEGG" id="cdeu:CNBG_4550"/>
<feature type="compositionally biased region" description="Basic and acidic residues" evidence="5">
    <location>
        <begin position="554"/>
        <end position="564"/>
    </location>
</feature>
<feature type="transmembrane region" description="Helical" evidence="6">
    <location>
        <begin position="75"/>
        <end position="97"/>
    </location>
</feature>
<sequence>MSGIPVFVAILIGLACSLVQSLGLTIQRKSHIQEDLLPLSARRPAIRRPLWLIGFIIYMTSNVFATFFQLDALPIVILAPLGAVSLVFNALFAHMLLGDKFGMSWVIGTALVAGGAVMIAVFGVVPDEEHGLDELLLLLKRGPFVAFFTIVLTAVTAVLAVAHIASWHAYRHQSNQITLSGASTPVSVPSNYASPRSTVAIPFRPTNARHRSASNSDDHEDEYTKPTMEDNDNPHLALKNPSAQKSLSLSIPHYIHEVSPKPNAKSSHTRTLTLCGLAFAAAAGTLSGLCLVLAKATVELFMKTIDHWRTGVGCNEFARPQTWVLMLGMNIIAVAQIWYLHHSLKFTGPALVCPLAFCFFNLSSIFDGLIFYNQFRQLATYQILLVSFGTAILLLGVWIVSAIQPEGNVEVGTWAEEDMISDRTSISSHESRDELEAGEGATLLGRGFTEEPQDDDSRWPLPHHDIGSAFLPPTPTGRYQPVFAPSPSSPHSPMSPRFFHSRSHSSSHAHHHRHKGPRYGSLLHDIGSHGAPIGFSIGLGAASPGFVLRSGSMSEHHHHGEGERNRRRRSDGPLGLGAIIHGEDDSALQTDLEEGHGENATETALRDWDTSERRSNNWWDVRRLFASQGNIRLTK</sequence>
<protein>
    <submittedName>
        <fullName evidence="7">Uncharacterized protein</fullName>
    </submittedName>
</protein>
<feature type="region of interest" description="Disordered" evidence="5">
    <location>
        <begin position="550"/>
        <end position="576"/>
    </location>
</feature>
<evidence type="ECO:0000256" key="1">
    <source>
        <dbReference type="ARBA" id="ARBA00004141"/>
    </source>
</evidence>
<dbReference type="InterPro" id="IPR037185">
    <property type="entry name" value="EmrE-like"/>
</dbReference>
<organism evidence="7 8">
    <name type="scientific">Cryptococcus deuterogattii (strain R265)</name>
    <name type="common">Cryptococcus gattii VGII (strain R265)</name>
    <dbReference type="NCBI Taxonomy" id="294750"/>
    <lineage>
        <taxon>Eukaryota</taxon>
        <taxon>Fungi</taxon>
        <taxon>Dikarya</taxon>
        <taxon>Basidiomycota</taxon>
        <taxon>Agaricomycotina</taxon>
        <taxon>Tremellomycetes</taxon>
        <taxon>Tremellales</taxon>
        <taxon>Cryptococcaceae</taxon>
        <taxon>Cryptococcus</taxon>
        <taxon>Cryptococcus gattii species complex</taxon>
    </lineage>
</organism>